<feature type="region of interest" description="Disordered" evidence="11">
    <location>
        <begin position="449"/>
        <end position="486"/>
    </location>
</feature>
<feature type="compositionally biased region" description="Basic and acidic residues" evidence="11">
    <location>
        <begin position="379"/>
        <end position="398"/>
    </location>
</feature>
<name>A0ABM0MDQ4_SACKO</name>
<feature type="compositionally biased region" description="Low complexity" evidence="11">
    <location>
        <begin position="412"/>
        <end position="424"/>
    </location>
</feature>
<keyword evidence="2" id="KW-0963">Cytoplasm</keyword>
<reference evidence="13" key="1">
    <citation type="submission" date="2025-08" db="UniProtKB">
        <authorList>
            <consortium name="RefSeq"/>
        </authorList>
    </citation>
    <scope>IDENTIFICATION</scope>
    <source>
        <tissue evidence="13">Testes</tissue>
    </source>
</reference>
<feature type="compositionally biased region" description="Basic and acidic residues" evidence="11">
    <location>
        <begin position="315"/>
        <end position="332"/>
    </location>
</feature>
<evidence type="ECO:0000256" key="8">
    <source>
        <dbReference type="ARBA" id="ARBA00041518"/>
    </source>
</evidence>
<dbReference type="GeneID" id="100373421"/>
<dbReference type="InterPro" id="IPR049733">
    <property type="entry name" value="CCDC61_N"/>
</dbReference>
<dbReference type="PANTHER" id="PTHR22691">
    <property type="entry name" value="YEAST SPT2-RELATED"/>
    <property type="match status" value="1"/>
</dbReference>
<evidence type="ECO:0000256" key="6">
    <source>
        <dbReference type="ARBA" id="ARBA00038217"/>
    </source>
</evidence>
<evidence type="ECO:0000256" key="3">
    <source>
        <dbReference type="ARBA" id="ARBA00023054"/>
    </source>
</evidence>
<feature type="coiled-coil region" evidence="10">
    <location>
        <begin position="180"/>
        <end position="279"/>
    </location>
</feature>
<keyword evidence="5" id="KW-0966">Cell projection</keyword>
<evidence type="ECO:0000256" key="7">
    <source>
        <dbReference type="ARBA" id="ARBA00040683"/>
    </source>
</evidence>
<evidence type="ECO:0000256" key="10">
    <source>
        <dbReference type="SAM" id="Coils"/>
    </source>
</evidence>
<protein>
    <recommendedName>
        <fullName evidence="7">Centrosomal protein CCDC61</fullName>
    </recommendedName>
    <alternativeName>
        <fullName evidence="8">Coiled-coil domain-containing protein 61</fullName>
    </alternativeName>
    <alternativeName>
        <fullName evidence="9">VFL3 homolog</fullName>
    </alternativeName>
</protein>
<keyword evidence="4" id="KW-0206">Cytoskeleton</keyword>
<feature type="compositionally biased region" description="Basic residues" evidence="11">
    <location>
        <begin position="470"/>
        <end position="480"/>
    </location>
</feature>
<sequence>MAHEEGNSVISSTCVFRGMEYIVSMHVSDASTLTVEVEDRLSADQWRGTFDASYIEDLTHKTGNFKQYSIFVSMLETAVTKTSDAVSLDLLTYADLELLRNRKAGVGTRAIPGAKSTALNTKRYLILTYTVEFDRIHYPLPLPYMGKPDPVLLQETVRTLREEIKRIRKQKHPDYREGEFTRIKKEYEKVLKEKEEIEAAYMQFRREVKNTSKGSAAKEVRILKNIVKNLEDEVTTEKAKFRRQANKRNQDYRSLLEEVEELRASERNLRARVKSLTNELAVFKRGRISRASPIPNVSSSAQRRERERIRRPRSLPRERSLSRDRSLSRERPSSVSSARSITPSGCRLPRFDPTAYISDKKRKQDDAKSKRDRSIRRYGNLDRSRNPSSAERGRERTRPSPLYSGGYRRARTSSMGSMGSRTSSLSDIDMPSTSSQRLRGINNVLKGRTSSSAPWASPDVPLHMAGSGKSSKKTKSRTRRAVSTPDPAADLDKVRRLTNTSGKIRKRDVIDYEPIGNRNGYYHDRSAEMSEIDARLNALQQFMQNNLN</sequence>
<evidence type="ECO:0000256" key="5">
    <source>
        <dbReference type="ARBA" id="ARBA00023273"/>
    </source>
</evidence>
<organism evidence="12 13">
    <name type="scientific">Saccoglossus kowalevskii</name>
    <name type="common">Acorn worm</name>
    <dbReference type="NCBI Taxonomy" id="10224"/>
    <lineage>
        <taxon>Eukaryota</taxon>
        <taxon>Metazoa</taxon>
        <taxon>Hemichordata</taxon>
        <taxon>Enteropneusta</taxon>
        <taxon>Harrimaniidae</taxon>
        <taxon>Saccoglossus</taxon>
    </lineage>
</organism>
<keyword evidence="3 10" id="KW-0175">Coiled coil</keyword>
<dbReference type="RefSeq" id="XP_006818145.1">
    <property type="nucleotide sequence ID" value="XM_006818082.1"/>
</dbReference>
<proteinExistence type="inferred from homology"/>
<dbReference type="CDD" id="cd22284">
    <property type="entry name" value="HD_CCDC61_N"/>
    <property type="match status" value="1"/>
</dbReference>
<evidence type="ECO:0000256" key="11">
    <source>
        <dbReference type="SAM" id="MobiDB-lite"/>
    </source>
</evidence>
<gene>
    <name evidence="13" type="primary">LOC100373421</name>
</gene>
<dbReference type="Proteomes" id="UP000694865">
    <property type="component" value="Unplaced"/>
</dbReference>
<dbReference type="PANTHER" id="PTHR22691:SF1">
    <property type="entry name" value="CENTROSOMAL PROTEIN CCDC61"/>
    <property type="match status" value="1"/>
</dbReference>
<evidence type="ECO:0000313" key="13">
    <source>
        <dbReference type="RefSeq" id="XP_006818145.1"/>
    </source>
</evidence>
<keyword evidence="12" id="KW-1185">Reference proteome</keyword>
<feature type="compositionally biased region" description="Basic and acidic residues" evidence="11">
    <location>
        <begin position="358"/>
        <end position="369"/>
    </location>
</feature>
<evidence type="ECO:0000256" key="9">
    <source>
        <dbReference type="ARBA" id="ARBA00042326"/>
    </source>
</evidence>
<evidence type="ECO:0000256" key="4">
    <source>
        <dbReference type="ARBA" id="ARBA00023212"/>
    </source>
</evidence>
<comment type="similarity">
    <text evidence="6">Belongs to the CCDC61 family.</text>
</comment>
<evidence type="ECO:0000256" key="2">
    <source>
        <dbReference type="ARBA" id="ARBA00022490"/>
    </source>
</evidence>
<evidence type="ECO:0000256" key="1">
    <source>
        <dbReference type="ARBA" id="ARBA00004120"/>
    </source>
</evidence>
<accession>A0ABM0MDQ4</accession>
<evidence type="ECO:0000313" key="12">
    <source>
        <dbReference type="Proteomes" id="UP000694865"/>
    </source>
</evidence>
<feature type="region of interest" description="Disordered" evidence="11">
    <location>
        <begin position="291"/>
        <end position="435"/>
    </location>
</feature>
<comment type="subcellular location">
    <subcellularLocation>
        <location evidence="1">Cytoplasm</location>
        <location evidence="1">Cytoskeleton</location>
        <location evidence="1">Cilium basal body</location>
    </subcellularLocation>
</comment>